<dbReference type="EMBL" id="RJNF01000010">
    <property type="protein sequence ID" value="RSI58060.1"/>
    <property type="molecule type" value="Genomic_DNA"/>
</dbReference>
<comment type="caution">
    <text evidence="2">The sequence shown here is derived from an EMBL/GenBank/DDBJ whole genome shotgun (WGS) entry which is preliminary data.</text>
</comment>
<accession>A0A3R9IVW6</accession>
<dbReference type="GeneID" id="93793240"/>
<proteinExistence type="predicted"/>
<evidence type="ECO:0000256" key="1">
    <source>
        <dbReference type="SAM" id="Phobius"/>
    </source>
</evidence>
<evidence type="ECO:0000313" key="3">
    <source>
        <dbReference type="Proteomes" id="UP000273998"/>
    </source>
</evidence>
<feature type="transmembrane region" description="Helical" evidence="1">
    <location>
        <begin position="6"/>
        <end position="39"/>
    </location>
</feature>
<dbReference type="Proteomes" id="UP000273998">
    <property type="component" value="Unassembled WGS sequence"/>
</dbReference>
<reference evidence="2 3" key="1">
    <citation type="submission" date="2018-11" db="EMBL/GenBank/DDBJ databases">
        <title>Species Designations Belie Phenotypic and Genotypic Heterogeneity in Oral Streptococci.</title>
        <authorList>
            <person name="Velsko I."/>
        </authorList>
    </citation>
    <scope>NUCLEOTIDE SEQUENCE [LARGE SCALE GENOMIC DNA]</scope>
    <source>
        <strain evidence="2 3">BCC42</strain>
    </source>
</reference>
<dbReference type="RefSeq" id="WP_002884447.1">
    <property type="nucleotide sequence ID" value="NZ_AP031488.1"/>
</dbReference>
<name>A0A3R9IVW6_STRSL</name>
<protein>
    <submittedName>
        <fullName evidence="2">Uncharacterized protein</fullName>
    </submittedName>
</protein>
<sequence>MLKVVLWILAILLLVGIAMLNPLIAAGIVIAGLLIQLFLKK</sequence>
<keyword evidence="1" id="KW-0472">Membrane</keyword>
<evidence type="ECO:0000313" key="2">
    <source>
        <dbReference type="EMBL" id="RSI58060.1"/>
    </source>
</evidence>
<keyword evidence="1" id="KW-0812">Transmembrane</keyword>
<organism evidence="2 3">
    <name type="scientific">Streptococcus salivarius</name>
    <dbReference type="NCBI Taxonomy" id="1304"/>
    <lineage>
        <taxon>Bacteria</taxon>
        <taxon>Bacillati</taxon>
        <taxon>Bacillota</taxon>
        <taxon>Bacilli</taxon>
        <taxon>Lactobacillales</taxon>
        <taxon>Streptococcaceae</taxon>
        <taxon>Streptococcus</taxon>
    </lineage>
</organism>
<dbReference type="AlphaFoldDB" id="A0A3R9IVW6"/>
<gene>
    <name evidence="2" type="ORF">D8867_05160</name>
</gene>
<keyword evidence="1" id="KW-1133">Transmembrane helix</keyword>